<dbReference type="STRING" id="206665.SAMN04488516_10733"/>
<keyword evidence="3" id="KW-0378">Hydrolase</keyword>
<dbReference type="InterPro" id="IPR011990">
    <property type="entry name" value="TPR-like_helical_dom_sf"/>
</dbReference>
<dbReference type="SUPFAM" id="SSF48452">
    <property type="entry name" value="TPR-like"/>
    <property type="match status" value="1"/>
</dbReference>
<sequence length="376" mass="42962">MRLKRRDLLFIMAGAGISFLPVSRLFAESGFDLGLQAQEFLAKGKFDQAISILKKGVKIDPQNEWLWGLLGRAYFQKKDMRGALDSFRKVLVLNPEDTYSRMMVDIITQKPVPPKKIEKKELTPLEKKALQEEQEIFARLKGEKGLGYHIRRIVLDPGHGGFDSGAVGLHKLQEKNVNLDVAKRTAAILNQKDSQLKIFLTRTEDYFVPLSARTTTANQYSADLFVSFHVNANRNRRPRGMETYFCSEKASSKEAARVAAFENSVIKLEKNELIKKGYVNIEEILFRFERKRYWQAGGKVASYLQTVLKHELPLKNRGIHSANFYVLRRAKMPSILLELGFISNPDEEYLLRQSDFRHKLALSVAKGILSLKTVKI</sequence>
<proteinExistence type="predicted"/>
<dbReference type="CDD" id="cd02696">
    <property type="entry name" value="MurNAc-LAA"/>
    <property type="match status" value="1"/>
</dbReference>
<dbReference type="Pfam" id="PF01520">
    <property type="entry name" value="Amidase_3"/>
    <property type="match status" value="1"/>
</dbReference>
<dbReference type="RefSeq" id="WP_092065485.1">
    <property type="nucleotide sequence ID" value="NZ_FNIN01000007.1"/>
</dbReference>
<dbReference type="PROSITE" id="PS50005">
    <property type="entry name" value="TPR"/>
    <property type="match status" value="1"/>
</dbReference>
<dbReference type="InterPro" id="IPR002508">
    <property type="entry name" value="MurNAc-LAA_cat"/>
</dbReference>
<dbReference type="Pfam" id="PF14559">
    <property type="entry name" value="TPR_19"/>
    <property type="match status" value="1"/>
</dbReference>
<name>A0A1H0E9U4_9BACT</name>
<evidence type="ECO:0000313" key="7">
    <source>
        <dbReference type="Proteomes" id="UP000199602"/>
    </source>
</evidence>
<organism evidence="6 7">
    <name type="scientific">Desulfonauticus submarinus</name>
    <dbReference type="NCBI Taxonomy" id="206665"/>
    <lineage>
        <taxon>Bacteria</taxon>
        <taxon>Pseudomonadati</taxon>
        <taxon>Thermodesulfobacteriota</taxon>
        <taxon>Desulfovibrionia</taxon>
        <taxon>Desulfovibrionales</taxon>
        <taxon>Desulfonauticaceae</taxon>
        <taxon>Desulfonauticus</taxon>
    </lineage>
</organism>
<feature type="repeat" description="TPR" evidence="4">
    <location>
        <begin position="64"/>
        <end position="97"/>
    </location>
</feature>
<gene>
    <name evidence="6" type="ORF">SAMN04488516_10733</name>
</gene>
<reference evidence="6 7" key="1">
    <citation type="submission" date="2016-10" db="EMBL/GenBank/DDBJ databases">
        <authorList>
            <person name="de Groot N.N."/>
        </authorList>
    </citation>
    <scope>NUCLEOTIDE SEQUENCE [LARGE SCALE GENOMIC DNA]</scope>
    <source>
        <strain evidence="6 7">DSM 15269</strain>
    </source>
</reference>
<dbReference type="EC" id="3.5.1.28" evidence="2"/>
<dbReference type="Gene3D" id="1.25.40.10">
    <property type="entry name" value="Tetratricopeptide repeat domain"/>
    <property type="match status" value="1"/>
</dbReference>
<dbReference type="EMBL" id="FNIN01000007">
    <property type="protein sequence ID" value="SDN79162.1"/>
    <property type="molecule type" value="Genomic_DNA"/>
</dbReference>
<dbReference type="SMART" id="SM00646">
    <property type="entry name" value="Ami_3"/>
    <property type="match status" value="1"/>
</dbReference>
<dbReference type="FunFam" id="3.40.630.40:FF:000005">
    <property type="entry name" value="N-acetylmuramoyl-L-alanine amidase (AmiA)"/>
    <property type="match status" value="1"/>
</dbReference>
<dbReference type="SUPFAM" id="SSF53187">
    <property type="entry name" value="Zn-dependent exopeptidases"/>
    <property type="match status" value="1"/>
</dbReference>
<dbReference type="GO" id="GO:0008745">
    <property type="term" value="F:N-acetylmuramoyl-L-alanine amidase activity"/>
    <property type="evidence" value="ECO:0007669"/>
    <property type="project" value="UniProtKB-EC"/>
</dbReference>
<dbReference type="InterPro" id="IPR050695">
    <property type="entry name" value="N-acetylmuramoyl_amidase_3"/>
</dbReference>
<accession>A0A1H0E9U4</accession>
<keyword evidence="7" id="KW-1185">Reference proteome</keyword>
<evidence type="ECO:0000256" key="2">
    <source>
        <dbReference type="ARBA" id="ARBA00011901"/>
    </source>
</evidence>
<keyword evidence="4" id="KW-0802">TPR repeat</keyword>
<dbReference type="InterPro" id="IPR019734">
    <property type="entry name" value="TPR_rpt"/>
</dbReference>
<dbReference type="AlphaFoldDB" id="A0A1H0E9U4"/>
<dbReference type="SMART" id="SM00028">
    <property type="entry name" value="TPR"/>
    <property type="match status" value="2"/>
</dbReference>
<dbReference type="OrthoDB" id="9806267at2"/>
<evidence type="ECO:0000313" key="6">
    <source>
        <dbReference type="EMBL" id="SDN79162.1"/>
    </source>
</evidence>
<protein>
    <recommendedName>
        <fullName evidence="2">N-acetylmuramoyl-L-alanine amidase</fullName>
        <ecNumber evidence="2">3.5.1.28</ecNumber>
    </recommendedName>
</protein>
<feature type="domain" description="MurNAc-LAA" evidence="5">
    <location>
        <begin position="214"/>
        <end position="369"/>
    </location>
</feature>
<dbReference type="PANTHER" id="PTHR30404:SF0">
    <property type="entry name" value="N-ACETYLMURAMOYL-L-ALANINE AMIDASE AMIC"/>
    <property type="match status" value="1"/>
</dbReference>
<evidence type="ECO:0000256" key="4">
    <source>
        <dbReference type="PROSITE-ProRule" id="PRU00339"/>
    </source>
</evidence>
<evidence type="ECO:0000256" key="3">
    <source>
        <dbReference type="ARBA" id="ARBA00022801"/>
    </source>
</evidence>
<dbReference type="PANTHER" id="PTHR30404">
    <property type="entry name" value="N-ACETYLMURAMOYL-L-ALANINE AMIDASE"/>
    <property type="match status" value="1"/>
</dbReference>
<dbReference type="Gene3D" id="3.40.630.40">
    <property type="entry name" value="Zn-dependent exopeptidases"/>
    <property type="match status" value="1"/>
</dbReference>
<dbReference type="GO" id="GO:0009253">
    <property type="term" value="P:peptidoglycan catabolic process"/>
    <property type="evidence" value="ECO:0007669"/>
    <property type="project" value="InterPro"/>
</dbReference>
<dbReference type="GO" id="GO:0030288">
    <property type="term" value="C:outer membrane-bounded periplasmic space"/>
    <property type="evidence" value="ECO:0007669"/>
    <property type="project" value="TreeGrafter"/>
</dbReference>
<dbReference type="Proteomes" id="UP000199602">
    <property type="component" value="Unassembled WGS sequence"/>
</dbReference>
<evidence type="ECO:0000256" key="1">
    <source>
        <dbReference type="ARBA" id="ARBA00001561"/>
    </source>
</evidence>
<evidence type="ECO:0000259" key="5">
    <source>
        <dbReference type="SMART" id="SM00646"/>
    </source>
</evidence>
<comment type="catalytic activity">
    <reaction evidence="1">
        <text>Hydrolyzes the link between N-acetylmuramoyl residues and L-amino acid residues in certain cell-wall glycopeptides.</text>
        <dbReference type="EC" id="3.5.1.28"/>
    </reaction>
</comment>